<reference evidence="2 3" key="1">
    <citation type="submission" date="2023-01" db="EMBL/GenBank/DDBJ databases">
        <title>Analysis of 21 Apiospora genomes using comparative genomics revels a genus with tremendous synthesis potential of carbohydrate active enzymes and secondary metabolites.</title>
        <authorList>
            <person name="Sorensen T."/>
        </authorList>
    </citation>
    <scope>NUCLEOTIDE SEQUENCE [LARGE SCALE GENOMIC DNA]</scope>
    <source>
        <strain evidence="2 3">CBS 20057</strain>
    </source>
</reference>
<evidence type="ECO:0000313" key="2">
    <source>
        <dbReference type="EMBL" id="KAK8037541.1"/>
    </source>
</evidence>
<dbReference type="EMBL" id="JAQQWI010000002">
    <property type="protein sequence ID" value="KAK8037541.1"/>
    <property type="molecule type" value="Genomic_DNA"/>
</dbReference>
<dbReference type="Gene3D" id="3.10.450.50">
    <property type="match status" value="1"/>
</dbReference>
<evidence type="ECO:0000259" key="1">
    <source>
        <dbReference type="Pfam" id="PF12680"/>
    </source>
</evidence>
<evidence type="ECO:0000313" key="3">
    <source>
        <dbReference type="Proteomes" id="UP001396898"/>
    </source>
</evidence>
<dbReference type="Proteomes" id="UP001396898">
    <property type="component" value="Unassembled WGS sequence"/>
</dbReference>
<dbReference type="InterPro" id="IPR037401">
    <property type="entry name" value="SnoaL-like"/>
</dbReference>
<dbReference type="SUPFAM" id="SSF54427">
    <property type="entry name" value="NTF2-like"/>
    <property type="match status" value="1"/>
</dbReference>
<proteinExistence type="predicted"/>
<protein>
    <recommendedName>
        <fullName evidence="1">SnoaL-like domain-containing protein</fullName>
    </recommendedName>
</protein>
<keyword evidence="3" id="KW-1185">Reference proteome</keyword>
<comment type="caution">
    <text evidence="2">The sequence shown here is derived from an EMBL/GenBank/DDBJ whole genome shotgun (WGS) entry which is preliminary data.</text>
</comment>
<accession>A0ABR1STA0</accession>
<name>A0ABR1STA0_9PEZI</name>
<dbReference type="Pfam" id="PF12680">
    <property type="entry name" value="SnoaL_2"/>
    <property type="match status" value="1"/>
</dbReference>
<dbReference type="InterPro" id="IPR032710">
    <property type="entry name" value="NTF2-like_dom_sf"/>
</dbReference>
<organism evidence="2 3">
    <name type="scientific">Apiospora marii</name>
    <dbReference type="NCBI Taxonomy" id="335849"/>
    <lineage>
        <taxon>Eukaryota</taxon>
        <taxon>Fungi</taxon>
        <taxon>Dikarya</taxon>
        <taxon>Ascomycota</taxon>
        <taxon>Pezizomycotina</taxon>
        <taxon>Sordariomycetes</taxon>
        <taxon>Xylariomycetidae</taxon>
        <taxon>Amphisphaeriales</taxon>
        <taxon>Apiosporaceae</taxon>
        <taxon>Apiospora</taxon>
    </lineage>
</organism>
<feature type="domain" description="SnoaL-like" evidence="1">
    <location>
        <begin position="26"/>
        <end position="135"/>
    </location>
</feature>
<gene>
    <name evidence="2" type="ORF">PG991_000887</name>
</gene>
<sequence length="147" mass="16554">MMAATTDLPSDTSESAREAMALLEPFFKAWRDSDPEGMVSRIADGKVDYIDYLASPNKLESKDAVRPFLERFFQMASDFTYTTVSAYGDRRQLTLEAVISFKLRAELPGFPLKEGDTARLPGVSIIKMDEQGLVVFKHDYFILSHDS</sequence>